<protein>
    <submittedName>
        <fullName evidence="2">Uncharacterized protein</fullName>
    </submittedName>
</protein>
<evidence type="ECO:0000256" key="1">
    <source>
        <dbReference type="SAM" id="MobiDB-lite"/>
    </source>
</evidence>
<dbReference type="AlphaFoldDB" id="D7FUL5"/>
<dbReference type="InParanoid" id="D7FUL5"/>
<reference evidence="2 3" key="1">
    <citation type="journal article" date="2010" name="Nature">
        <title>The Ectocarpus genome and the independent evolution of multicellularity in brown algae.</title>
        <authorList>
            <person name="Cock J.M."/>
            <person name="Sterck L."/>
            <person name="Rouze P."/>
            <person name="Scornet D."/>
            <person name="Allen A.E."/>
            <person name="Amoutzias G."/>
            <person name="Anthouard V."/>
            <person name="Artiguenave F."/>
            <person name="Aury J.M."/>
            <person name="Badger J.H."/>
            <person name="Beszteri B."/>
            <person name="Billiau K."/>
            <person name="Bonnet E."/>
            <person name="Bothwell J.H."/>
            <person name="Bowler C."/>
            <person name="Boyen C."/>
            <person name="Brownlee C."/>
            <person name="Carrano C.J."/>
            <person name="Charrier B."/>
            <person name="Cho G.Y."/>
            <person name="Coelho S.M."/>
            <person name="Collen J."/>
            <person name="Corre E."/>
            <person name="Da Silva C."/>
            <person name="Delage L."/>
            <person name="Delaroque N."/>
            <person name="Dittami S.M."/>
            <person name="Doulbeau S."/>
            <person name="Elias M."/>
            <person name="Farnham G."/>
            <person name="Gachon C.M."/>
            <person name="Gschloessl B."/>
            <person name="Heesch S."/>
            <person name="Jabbari K."/>
            <person name="Jubin C."/>
            <person name="Kawai H."/>
            <person name="Kimura K."/>
            <person name="Kloareg B."/>
            <person name="Kupper F.C."/>
            <person name="Lang D."/>
            <person name="Le Bail A."/>
            <person name="Leblanc C."/>
            <person name="Lerouge P."/>
            <person name="Lohr M."/>
            <person name="Lopez P.J."/>
            <person name="Martens C."/>
            <person name="Maumus F."/>
            <person name="Michel G."/>
            <person name="Miranda-Saavedra D."/>
            <person name="Morales J."/>
            <person name="Moreau H."/>
            <person name="Motomura T."/>
            <person name="Nagasato C."/>
            <person name="Napoli C.A."/>
            <person name="Nelson D.R."/>
            <person name="Nyvall-Collen P."/>
            <person name="Peters A.F."/>
            <person name="Pommier C."/>
            <person name="Potin P."/>
            <person name="Poulain J."/>
            <person name="Quesneville H."/>
            <person name="Read B."/>
            <person name="Rensing S.A."/>
            <person name="Ritter A."/>
            <person name="Rousvoal S."/>
            <person name="Samanta M."/>
            <person name="Samson G."/>
            <person name="Schroeder D.C."/>
            <person name="Segurens B."/>
            <person name="Strittmatter M."/>
            <person name="Tonon T."/>
            <person name="Tregear J.W."/>
            <person name="Valentin K."/>
            <person name="von Dassow P."/>
            <person name="Yamagishi T."/>
            <person name="Van de Peer Y."/>
            <person name="Wincker P."/>
        </authorList>
    </citation>
    <scope>NUCLEOTIDE SEQUENCE [LARGE SCALE GENOMIC DNA]</scope>
    <source>
        <strain evidence="3">Ec32 / CCAP1310/4</strain>
    </source>
</reference>
<organism evidence="2 3">
    <name type="scientific">Ectocarpus siliculosus</name>
    <name type="common">Brown alga</name>
    <name type="synonym">Conferva siliculosa</name>
    <dbReference type="NCBI Taxonomy" id="2880"/>
    <lineage>
        <taxon>Eukaryota</taxon>
        <taxon>Sar</taxon>
        <taxon>Stramenopiles</taxon>
        <taxon>Ochrophyta</taxon>
        <taxon>PX clade</taxon>
        <taxon>Phaeophyceae</taxon>
        <taxon>Ectocarpales</taxon>
        <taxon>Ectocarpaceae</taxon>
        <taxon>Ectocarpus</taxon>
    </lineage>
</organism>
<feature type="compositionally biased region" description="Basic and acidic residues" evidence="1">
    <location>
        <begin position="19"/>
        <end position="35"/>
    </location>
</feature>
<sequence>MHTPSSQDHSLSTAPSSRHSAEDEGREEGRKERTGKLARGVGNRGLNTSDKQRVMGGRRRFGVRKAWRRRGSAVASGAATKLAELVLVWSVSKPERALSIARTCVSLLEKEDAHSASGSSPLPLPSTAPGPGRSSCLNAIVVALSETCDGKSWYTSTKELQLASLGFCTACRNHQTVHLKVDEHIPRRLLAAADAPPPASEAAVSDTRAPTHSASCDVEHADSSGIEEPCTVFAMTDVDHLEFGWDFEGNLEAVAWPRWLKTIDLHPWSNFGKPIDLIEWPDSLQTLEFGWEFYQPIYRVNVPASLQQLIC</sequence>
<name>D7FUL5_ECTSI</name>
<evidence type="ECO:0000313" key="3">
    <source>
        <dbReference type="Proteomes" id="UP000002630"/>
    </source>
</evidence>
<evidence type="ECO:0000313" key="2">
    <source>
        <dbReference type="EMBL" id="CBJ31671.1"/>
    </source>
</evidence>
<feature type="region of interest" description="Disordered" evidence="1">
    <location>
        <begin position="1"/>
        <end position="50"/>
    </location>
</feature>
<dbReference type="OrthoDB" id="266138at2759"/>
<dbReference type="EMBL" id="FN649755">
    <property type="protein sequence ID" value="CBJ31671.1"/>
    <property type="molecule type" value="Genomic_DNA"/>
</dbReference>
<feature type="compositionally biased region" description="Polar residues" evidence="1">
    <location>
        <begin position="1"/>
        <end position="18"/>
    </location>
</feature>
<gene>
    <name evidence="2" type="ORF">Esi_0273_0018</name>
</gene>
<keyword evidence="3" id="KW-1185">Reference proteome</keyword>
<feature type="region of interest" description="Disordered" evidence="1">
    <location>
        <begin position="196"/>
        <end position="218"/>
    </location>
</feature>
<dbReference type="EMBL" id="FN648457">
    <property type="protein sequence ID" value="CBJ31671.1"/>
    <property type="molecule type" value="Genomic_DNA"/>
</dbReference>
<proteinExistence type="predicted"/>
<dbReference type="Proteomes" id="UP000002630">
    <property type="component" value="Linkage Group LG30"/>
</dbReference>
<accession>D7FUL5</accession>